<dbReference type="GO" id="GO:0003677">
    <property type="term" value="F:DNA binding"/>
    <property type="evidence" value="ECO:0007669"/>
    <property type="project" value="UniProtKB-KW"/>
</dbReference>
<dbReference type="SUPFAM" id="SSF52172">
    <property type="entry name" value="CheY-like"/>
    <property type="match status" value="1"/>
</dbReference>
<evidence type="ECO:0000256" key="2">
    <source>
        <dbReference type="ARBA" id="ARBA00023015"/>
    </source>
</evidence>
<name>A0A7K1Y5U6_9SPHI</name>
<dbReference type="InterPro" id="IPR000792">
    <property type="entry name" value="Tscrpt_reg_LuxR_C"/>
</dbReference>
<dbReference type="GO" id="GO:0000160">
    <property type="term" value="P:phosphorelay signal transduction system"/>
    <property type="evidence" value="ECO:0007669"/>
    <property type="project" value="InterPro"/>
</dbReference>
<dbReference type="Proteomes" id="UP000466586">
    <property type="component" value="Unassembled WGS sequence"/>
</dbReference>
<gene>
    <name evidence="8" type="ORF">GS399_02425</name>
</gene>
<keyword evidence="4" id="KW-0804">Transcription</keyword>
<dbReference type="Gene3D" id="3.40.50.2300">
    <property type="match status" value="1"/>
</dbReference>
<dbReference type="PROSITE" id="PS50043">
    <property type="entry name" value="HTH_LUXR_2"/>
    <property type="match status" value="1"/>
</dbReference>
<dbReference type="Pfam" id="PF00072">
    <property type="entry name" value="Response_reg"/>
    <property type="match status" value="1"/>
</dbReference>
<dbReference type="SMART" id="SM00448">
    <property type="entry name" value="REC"/>
    <property type="match status" value="1"/>
</dbReference>
<dbReference type="RefSeq" id="WP_160842976.1">
    <property type="nucleotide sequence ID" value="NZ_WVHT01000001.1"/>
</dbReference>
<proteinExistence type="predicted"/>
<dbReference type="CDD" id="cd06170">
    <property type="entry name" value="LuxR_C_like"/>
    <property type="match status" value="1"/>
</dbReference>
<dbReference type="GO" id="GO:0006355">
    <property type="term" value="P:regulation of DNA-templated transcription"/>
    <property type="evidence" value="ECO:0007669"/>
    <property type="project" value="InterPro"/>
</dbReference>
<dbReference type="CDD" id="cd17535">
    <property type="entry name" value="REC_NarL-like"/>
    <property type="match status" value="1"/>
</dbReference>
<dbReference type="PRINTS" id="PR00038">
    <property type="entry name" value="HTHLUXR"/>
</dbReference>
<evidence type="ECO:0000313" key="8">
    <source>
        <dbReference type="EMBL" id="MXV49810.1"/>
    </source>
</evidence>
<organism evidence="8 9">
    <name type="scientific">Hufsiella arboris</name>
    <dbReference type="NCBI Taxonomy" id="2695275"/>
    <lineage>
        <taxon>Bacteria</taxon>
        <taxon>Pseudomonadati</taxon>
        <taxon>Bacteroidota</taxon>
        <taxon>Sphingobacteriia</taxon>
        <taxon>Sphingobacteriales</taxon>
        <taxon>Sphingobacteriaceae</taxon>
        <taxon>Hufsiella</taxon>
    </lineage>
</organism>
<protein>
    <submittedName>
        <fullName evidence="8">Response regulator</fullName>
    </submittedName>
</protein>
<evidence type="ECO:0000259" key="6">
    <source>
        <dbReference type="PROSITE" id="PS50043"/>
    </source>
</evidence>
<keyword evidence="9" id="KW-1185">Reference proteome</keyword>
<evidence type="ECO:0000256" key="5">
    <source>
        <dbReference type="PROSITE-ProRule" id="PRU00169"/>
    </source>
</evidence>
<dbReference type="InterPro" id="IPR016032">
    <property type="entry name" value="Sig_transdc_resp-reg_C-effctor"/>
</dbReference>
<reference evidence="8 9" key="1">
    <citation type="submission" date="2019-11" db="EMBL/GenBank/DDBJ databases">
        <title>Pedobacter sp. HMF7647 Genome sequencing and assembly.</title>
        <authorList>
            <person name="Kang H."/>
            <person name="Kim H."/>
            <person name="Joh K."/>
        </authorList>
    </citation>
    <scope>NUCLEOTIDE SEQUENCE [LARGE SCALE GENOMIC DNA]</scope>
    <source>
        <strain evidence="8 9">HMF7647</strain>
    </source>
</reference>
<evidence type="ECO:0000259" key="7">
    <source>
        <dbReference type="PROSITE" id="PS50110"/>
    </source>
</evidence>
<dbReference type="InterPro" id="IPR058245">
    <property type="entry name" value="NreC/VraR/RcsB-like_REC"/>
</dbReference>
<dbReference type="SMART" id="SM00421">
    <property type="entry name" value="HTH_LUXR"/>
    <property type="match status" value="1"/>
</dbReference>
<dbReference type="Pfam" id="PF00196">
    <property type="entry name" value="GerE"/>
    <property type="match status" value="1"/>
</dbReference>
<feature type="domain" description="HTH luxR-type" evidence="6">
    <location>
        <begin position="142"/>
        <end position="207"/>
    </location>
</feature>
<dbReference type="EMBL" id="WVHT01000001">
    <property type="protein sequence ID" value="MXV49810.1"/>
    <property type="molecule type" value="Genomic_DNA"/>
</dbReference>
<sequence>MSITKIALVDDHRLFRSGIATLLSNFERYQVILEASNGLDFSDHLDPENKPDVVLLDINMPIMDGFETADWLKKNHPKIKIIILSMFEDSDKVIRLLKSGIKGYLLKDSDPREFKQALDHVSSGDVYYPDFVTKRLVNNLQEPNDRISLTEREIEFLELAGTDLSYKEIAEEMCVSNRTIDGYRDQLFEKFGVKTRVALVLHAVKFNFIQL</sequence>
<keyword evidence="3" id="KW-0238">DNA-binding</keyword>
<dbReference type="PANTHER" id="PTHR43214">
    <property type="entry name" value="TWO-COMPONENT RESPONSE REGULATOR"/>
    <property type="match status" value="1"/>
</dbReference>
<evidence type="ECO:0000313" key="9">
    <source>
        <dbReference type="Proteomes" id="UP000466586"/>
    </source>
</evidence>
<dbReference type="AlphaFoldDB" id="A0A7K1Y5U6"/>
<feature type="modified residue" description="4-aspartylphosphate" evidence="5">
    <location>
        <position position="57"/>
    </location>
</feature>
<keyword evidence="2" id="KW-0805">Transcription regulation</keyword>
<dbReference type="PROSITE" id="PS50110">
    <property type="entry name" value="RESPONSE_REGULATORY"/>
    <property type="match status" value="1"/>
</dbReference>
<accession>A0A7K1Y5U6</accession>
<dbReference type="PANTHER" id="PTHR43214:SF41">
    <property type="entry name" value="NITRATE_NITRITE RESPONSE REGULATOR PROTEIN NARP"/>
    <property type="match status" value="1"/>
</dbReference>
<dbReference type="InterPro" id="IPR011006">
    <property type="entry name" value="CheY-like_superfamily"/>
</dbReference>
<comment type="caution">
    <text evidence="8">The sequence shown here is derived from an EMBL/GenBank/DDBJ whole genome shotgun (WGS) entry which is preliminary data.</text>
</comment>
<evidence type="ECO:0000256" key="1">
    <source>
        <dbReference type="ARBA" id="ARBA00022553"/>
    </source>
</evidence>
<dbReference type="InterPro" id="IPR039420">
    <property type="entry name" value="WalR-like"/>
</dbReference>
<keyword evidence="1 5" id="KW-0597">Phosphoprotein</keyword>
<feature type="domain" description="Response regulatory" evidence="7">
    <location>
        <begin position="5"/>
        <end position="122"/>
    </location>
</feature>
<evidence type="ECO:0000256" key="3">
    <source>
        <dbReference type="ARBA" id="ARBA00023125"/>
    </source>
</evidence>
<dbReference type="SUPFAM" id="SSF46894">
    <property type="entry name" value="C-terminal effector domain of the bipartite response regulators"/>
    <property type="match status" value="1"/>
</dbReference>
<evidence type="ECO:0000256" key="4">
    <source>
        <dbReference type="ARBA" id="ARBA00023163"/>
    </source>
</evidence>
<dbReference type="InterPro" id="IPR001789">
    <property type="entry name" value="Sig_transdc_resp-reg_receiver"/>
</dbReference>